<feature type="domain" description="Chitin-binding type-3" evidence="2">
    <location>
        <begin position="8"/>
        <end position="43"/>
    </location>
</feature>
<evidence type="ECO:0000313" key="4">
    <source>
        <dbReference type="Proteomes" id="UP001223144"/>
    </source>
</evidence>
<organism evidence="3 4">
    <name type="scientific">Streptomyces chengmaiensis</name>
    <dbReference type="NCBI Taxonomy" id="3040919"/>
    <lineage>
        <taxon>Bacteria</taxon>
        <taxon>Bacillati</taxon>
        <taxon>Actinomycetota</taxon>
        <taxon>Actinomycetes</taxon>
        <taxon>Kitasatosporales</taxon>
        <taxon>Streptomycetaceae</taxon>
        <taxon>Streptomyces</taxon>
    </lineage>
</organism>
<protein>
    <submittedName>
        <fullName evidence="3">Carbohydrate-binding protein</fullName>
    </submittedName>
</protein>
<evidence type="ECO:0000313" key="3">
    <source>
        <dbReference type="EMBL" id="MDH2392770.1"/>
    </source>
</evidence>
<dbReference type="SUPFAM" id="SSF51055">
    <property type="entry name" value="Carbohydrate binding domain"/>
    <property type="match status" value="1"/>
</dbReference>
<name>A0ABT6HWI6_9ACTN</name>
<keyword evidence="4" id="KW-1185">Reference proteome</keyword>
<reference evidence="3 4" key="1">
    <citation type="submission" date="2023-04" db="EMBL/GenBank/DDBJ databases">
        <title>Streptomyces chengmaiensis sp. nov. isolated from the stem of mangrove plant in Hainan.</title>
        <authorList>
            <person name="Huang X."/>
            <person name="Zhou S."/>
            <person name="Chu X."/>
            <person name="Xie Y."/>
            <person name="Lin Y."/>
        </authorList>
    </citation>
    <scope>NUCLEOTIDE SEQUENCE [LARGE SCALE GENOMIC DNA]</scope>
    <source>
        <strain evidence="3 4">HNM0663</strain>
    </source>
</reference>
<evidence type="ECO:0000259" key="2">
    <source>
        <dbReference type="SMART" id="SM00495"/>
    </source>
</evidence>
<dbReference type="RefSeq" id="WP_279931914.1">
    <property type="nucleotide sequence ID" value="NZ_JARWBG010000048.1"/>
</dbReference>
<keyword evidence="1" id="KW-0378">Hydrolase</keyword>
<dbReference type="Gene3D" id="2.10.10.20">
    <property type="entry name" value="Carbohydrate-binding module superfamily 5/12"/>
    <property type="match status" value="1"/>
</dbReference>
<dbReference type="InterPro" id="IPR036573">
    <property type="entry name" value="CBM_sf_5/12"/>
</dbReference>
<dbReference type="Proteomes" id="UP001223144">
    <property type="component" value="Unassembled WGS sequence"/>
</dbReference>
<gene>
    <name evidence="3" type="ORF">QCN29_29120</name>
</gene>
<dbReference type="CDD" id="cd12215">
    <property type="entry name" value="ChiC_BD"/>
    <property type="match status" value="1"/>
</dbReference>
<dbReference type="SMART" id="SM00495">
    <property type="entry name" value="ChtBD3"/>
    <property type="match status" value="1"/>
</dbReference>
<sequence length="46" mass="5322">MGRLDRVHGDTTVSHDGHNWKSRWWTRAEEPGTTGEWGVWQDLGIC</sequence>
<evidence type="ECO:0000256" key="1">
    <source>
        <dbReference type="ARBA" id="ARBA00022801"/>
    </source>
</evidence>
<accession>A0ABT6HWI6</accession>
<dbReference type="EMBL" id="JARWBG010000048">
    <property type="protein sequence ID" value="MDH2392770.1"/>
    <property type="molecule type" value="Genomic_DNA"/>
</dbReference>
<proteinExistence type="predicted"/>
<comment type="caution">
    <text evidence="3">The sequence shown here is derived from an EMBL/GenBank/DDBJ whole genome shotgun (WGS) entry which is preliminary data.</text>
</comment>
<dbReference type="InterPro" id="IPR003610">
    <property type="entry name" value="CBM5/12"/>
</dbReference>